<dbReference type="Proteomes" id="UP000287651">
    <property type="component" value="Unassembled WGS sequence"/>
</dbReference>
<name>A0A426YDH5_ENSVE</name>
<evidence type="ECO:0000313" key="1">
    <source>
        <dbReference type="EMBL" id="RRT49794.1"/>
    </source>
</evidence>
<dbReference type="AlphaFoldDB" id="A0A426YDH5"/>
<comment type="caution">
    <text evidence="1">The sequence shown here is derived from an EMBL/GenBank/DDBJ whole genome shotgun (WGS) entry which is preliminary data.</text>
</comment>
<proteinExistence type="predicted"/>
<sequence length="79" mass="8933">MWYNQLKPLSVSSIDQLAREFEFNFLVSSKLKSSAMALLGMSQKNEKPLSHFVLRFATEVLLVINQAIIDNCARDALVC</sequence>
<organism evidence="1 2">
    <name type="scientific">Ensete ventricosum</name>
    <name type="common">Abyssinian banana</name>
    <name type="synonym">Musa ensete</name>
    <dbReference type="NCBI Taxonomy" id="4639"/>
    <lineage>
        <taxon>Eukaryota</taxon>
        <taxon>Viridiplantae</taxon>
        <taxon>Streptophyta</taxon>
        <taxon>Embryophyta</taxon>
        <taxon>Tracheophyta</taxon>
        <taxon>Spermatophyta</taxon>
        <taxon>Magnoliopsida</taxon>
        <taxon>Liliopsida</taxon>
        <taxon>Zingiberales</taxon>
        <taxon>Musaceae</taxon>
        <taxon>Ensete</taxon>
    </lineage>
</organism>
<evidence type="ECO:0008006" key="3">
    <source>
        <dbReference type="Google" id="ProtNLM"/>
    </source>
</evidence>
<accession>A0A426YDH5</accession>
<reference evidence="1 2" key="1">
    <citation type="journal article" date="2014" name="Agronomy (Basel)">
        <title>A Draft Genome Sequence for Ensete ventricosum, the Drought-Tolerant Tree Against Hunger.</title>
        <authorList>
            <person name="Harrison J."/>
            <person name="Moore K.A."/>
            <person name="Paszkiewicz K."/>
            <person name="Jones T."/>
            <person name="Grant M."/>
            <person name="Ambacheew D."/>
            <person name="Muzemil S."/>
            <person name="Studholme D.J."/>
        </authorList>
    </citation>
    <scope>NUCLEOTIDE SEQUENCE [LARGE SCALE GENOMIC DNA]</scope>
</reference>
<dbReference type="EMBL" id="AMZH03013116">
    <property type="protein sequence ID" value="RRT49794.1"/>
    <property type="molecule type" value="Genomic_DNA"/>
</dbReference>
<protein>
    <recommendedName>
        <fullName evidence="3">Retrotransposon gag domain-containing protein</fullName>
    </recommendedName>
</protein>
<gene>
    <name evidence="1" type="ORF">B296_00026597</name>
</gene>
<evidence type="ECO:0000313" key="2">
    <source>
        <dbReference type="Proteomes" id="UP000287651"/>
    </source>
</evidence>